<name>A0A7W6HGD3_9HYPH</name>
<protein>
    <submittedName>
        <fullName evidence="8">Iron complex transport system ATP-binding protein</fullName>
    </submittedName>
</protein>
<dbReference type="Gene3D" id="3.40.50.300">
    <property type="entry name" value="P-loop containing nucleotide triphosphate hydrolases"/>
    <property type="match status" value="1"/>
</dbReference>
<dbReference type="GO" id="GO:0016887">
    <property type="term" value="F:ATP hydrolysis activity"/>
    <property type="evidence" value="ECO:0007669"/>
    <property type="project" value="InterPro"/>
</dbReference>
<evidence type="ECO:0000256" key="1">
    <source>
        <dbReference type="ARBA" id="ARBA00005417"/>
    </source>
</evidence>
<keyword evidence="2" id="KW-0813">Transport</keyword>
<keyword evidence="4 8" id="KW-0067">ATP-binding</keyword>
<evidence type="ECO:0000256" key="3">
    <source>
        <dbReference type="ARBA" id="ARBA00022741"/>
    </source>
</evidence>
<evidence type="ECO:0000256" key="5">
    <source>
        <dbReference type="ARBA" id="ARBA00022967"/>
    </source>
</evidence>
<dbReference type="AlphaFoldDB" id="A0A7W6HGD3"/>
<dbReference type="Pfam" id="PF00005">
    <property type="entry name" value="ABC_tran"/>
    <property type="match status" value="1"/>
</dbReference>
<dbReference type="PANTHER" id="PTHR42794:SF1">
    <property type="entry name" value="HEMIN IMPORT ATP-BINDING PROTEIN HMUV"/>
    <property type="match status" value="1"/>
</dbReference>
<comment type="similarity">
    <text evidence="1">Belongs to the ABC transporter superfamily.</text>
</comment>
<comment type="caution">
    <text evidence="8">The sequence shown here is derived from an EMBL/GenBank/DDBJ whole genome shotgun (WGS) entry which is preliminary data.</text>
</comment>
<feature type="domain" description="ABC transporter" evidence="7">
    <location>
        <begin position="7"/>
        <end position="244"/>
    </location>
</feature>
<dbReference type="SUPFAM" id="SSF52540">
    <property type="entry name" value="P-loop containing nucleoside triphosphate hydrolases"/>
    <property type="match status" value="1"/>
</dbReference>
<dbReference type="SMART" id="SM00382">
    <property type="entry name" value="AAA"/>
    <property type="match status" value="1"/>
</dbReference>
<accession>A0A7W6HGD3</accession>
<dbReference type="InterPro" id="IPR003593">
    <property type="entry name" value="AAA+_ATPase"/>
</dbReference>
<keyword evidence="5" id="KW-1278">Translocase</keyword>
<dbReference type="PROSITE" id="PS00211">
    <property type="entry name" value="ABC_TRANSPORTER_1"/>
    <property type="match status" value="1"/>
</dbReference>
<dbReference type="PANTHER" id="PTHR42794">
    <property type="entry name" value="HEMIN IMPORT ATP-BINDING PROTEIN HMUV"/>
    <property type="match status" value="1"/>
</dbReference>
<proteinExistence type="inferred from homology"/>
<dbReference type="EMBL" id="JACIEM010000005">
    <property type="protein sequence ID" value="MBB4004739.1"/>
    <property type="molecule type" value="Genomic_DNA"/>
</dbReference>
<gene>
    <name evidence="8" type="ORF">GGR03_003834</name>
</gene>
<evidence type="ECO:0000259" key="7">
    <source>
        <dbReference type="PROSITE" id="PS50893"/>
    </source>
</evidence>
<evidence type="ECO:0000256" key="2">
    <source>
        <dbReference type="ARBA" id="ARBA00022448"/>
    </source>
</evidence>
<keyword evidence="9" id="KW-1185">Reference proteome</keyword>
<organism evidence="8 9">
    <name type="scientific">Aurantimonas endophytica</name>
    <dbReference type="NCBI Taxonomy" id="1522175"/>
    <lineage>
        <taxon>Bacteria</taxon>
        <taxon>Pseudomonadati</taxon>
        <taxon>Pseudomonadota</taxon>
        <taxon>Alphaproteobacteria</taxon>
        <taxon>Hyphomicrobiales</taxon>
        <taxon>Aurantimonadaceae</taxon>
        <taxon>Aurantimonas</taxon>
    </lineage>
</organism>
<dbReference type="CDD" id="cd03214">
    <property type="entry name" value="ABC_Iron-Siderophores_B12_Hemin"/>
    <property type="match status" value="1"/>
</dbReference>
<evidence type="ECO:0000313" key="8">
    <source>
        <dbReference type="EMBL" id="MBB4004739.1"/>
    </source>
</evidence>
<dbReference type="InterPro" id="IPR017871">
    <property type="entry name" value="ABC_transporter-like_CS"/>
</dbReference>
<dbReference type="GO" id="GO:0005524">
    <property type="term" value="F:ATP binding"/>
    <property type="evidence" value="ECO:0007669"/>
    <property type="project" value="UniProtKB-KW"/>
</dbReference>
<dbReference type="InterPro" id="IPR003439">
    <property type="entry name" value="ABC_transporter-like_ATP-bd"/>
</dbReference>
<evidence type="ECO:0000256" key="6">
    <source>
        <dbReference type="ARBA" id="ARBA00037066"/>
    </source>
</evidence>
<dbReference type="Proteomes" id="UP000588647">
    <property type="component" value="Unassembled WGS sequence"/>
</dbReference>
<dbReference type="PROSITE" id="PS50893">
    <property type="entry name" value="ABC_TRANSPORTER_2"/>
    <property type="match status" value="1"/>
</dbReference>
<reference evidence="8 9" key="1">
    <citation type="submission" date="2020-08" db="EMBL/GenBank/DDBJ databases">
        <title>Genomic Encyclopedia of Type Strains, Phase IV (KMG-IV): sequencing the most valuable type-strain genomes for metagenomic binning, comparative biology and taxonomic classification.</title>
        <authorList>
            <person name="Goeker M."/>
        </authorList>
    </citation>
    <scope>NUCLEOTIDE SEQUENCE [LARGE SCALE GENOMIC DNA]</scope>
    <source>
        <strain evidence="8 9">DSM 103570</strain>
    </source>
</reference>
<sequence>MTAADAFDIVDLRVRYGRREVIGGLNLSGIRRGSLTALVGPNAAGKSTLLKALAGLLPASGSIRLGGADLQRLSLTERAARVAFMPQQIPVGVSLTVLEAAMAALKATPTGDAADPSDRAVLSRAMAVLSRFGIAELALEPLDRLSGGQRQLASLAQAVVREPELLLLDEPTSALDLKHQLRVMRIVREIASSSRMVVAVLHDLALAAQFADRIVVLSQGAVRADGPPEAAVTHTMLRDVYGVLARVERCSQGRLQIMVDGESPTQDNYA</sequence>
<dbReference type="RefSeq" id="WP_183210321.1">
    <property type="nucleotide sequence ID" value="NZ_JAAAMM010000005.1"/>
</dbReference>
<keyword evidence="3" id="KW-0547">Nucleotide-binding</keyword>
<evidence type="ECO:0000256" key="4">
    <source>
        <dbReference type="ARBA" id="ARBA00022840"/>
    </source>
</evidence>
<dbReference type="InterPro" id="IPR027417">
    <property type="entry name" value="P-loop_NTPase"/>
</dbReference>
<evidence type="ECO:0000313" key="9">
    <source>
        <dbReference type="Proteomes" id="UP000588647"/>
    </source>
</evidence>
<comment type="function">
    <text evidence="6">Part of the ABC transporter complex HmuTUV involved in hemin import. Responsible for energy coupling to the transport system.</text>
</comment>